<evidence type="ECO:0000256" key="1">
    <source>
        <dbReference type="RuleBase" id="RU362006"/>
    </source>
</evidence>
<name>A0AAN8UIN4_9MAGN</name>
<comment type="caution">
    <text evidence="2">The sequence shown here is derived from an EMBL/GenBank/DDBJ whole genome shotgun (WGS) entry which is preliminary data.</text>
</comment>
<evidence type="ECO:0000313" key="3">
    <source>
        <dbReference type="Proteomes" id="UP001370490"/>
    </source>
</evidence>
<dbReference type="AlphaFoldDB" id="A0AAN8UIN4"/>
<dbReference type="GO" id="GO:0016020">
    <property type="term" value="C:membrane"/>
    <property type="evidence" value="ECO:0007669"/>
    <property type="project" value="UniProtKB-SubCell"/>
</dbReference>
<comment type="similarity">
    <text evidence="1">Belongs to the DP1 family.</text>
</comment>
<dbReference type="InterPro" id="IPR004345">
    <property type="entry name" value="TB2_DP1_HVA22"/>
</dbReference>
<dbReference type="Proteomes" id="UP001370490">
    <property type="component" value="Unassembled WGS sequence"/>
</dbReference>
<reference evidence="2 3" key="1">
    <citation type="submission" date="2023-12" db="EMBL/GenBank/DDBJ databases">
        <title>A high-quality genome assembly for Dillenia turbinata (Dilleniales).</title>
        <authorList>
            <person name="Chanderbali A."/>
        </authorList>
    </citation>
    <scope>NUCLEOTIDE SEQUENCE [LARGE SCALE GENOMIC DNA]</scope>
    <source>
        <strain evidence="2">LSX21</strain>
        <tissue evidence="2">Leaf</tissue>
    </source>
</reference>
<organism evidence="2 3">
    <name type="scientific">Dillenia turbinata</name>
    <dbReference type="NCBI Taxonomy" id="194707"/>
    <lineage>
        <taxon>Eukaryota</taxon>
        <taxon>Viridiplantae</taxon>
        <taxon>Streptophyta</taxon>
        <taxon>Embryophyta</taxon>
        <taxon>Tracheophyta</taxon>
        <taxon>Spermatophyta</taxon>
        <taxon>Magnoliopsida</taxon>
        <taxon>eudicotyledons</taxon>
        <taxon>Gunneridae</taxon>
        <taxon>Pentapetalae</taxon>
        <taxon>Dilleniales</taxon>
        <taxon>Dilleniaceae</taxon>
        <taxon>Dillenia</taxon>
    </lineage>
</organism>
<protein>
    <recommendedName>
        <fullName evidence="1">HVA22-like protein</fullName>
    </recommendedName>
</protein>
<dbReference type="PANTHER" id="PTHR12300:SF117">
    <property type="entry name" value="LP05237P-RELATED"/>
    <property type="match status" value="1"/>
</dbReference>
<accession>A0AAN8UIN4</accession>
<gene>
    <name evidence="2" type="ORF">RJ641_019141</name>
</gene>
<dbReference type="Pfam" id="PF03134">
    <property type="entry name" value="TB2_DP1_HVA22"/>
    <property type="match status" value="1"/>
</dbReference>
<dbReference type="PANTHER" id="PTHR12300">
    <property type="entry name" value="HVA22-LIKE PROTEINS"/>
    <property type="match status" value="1"/>
</dbReference>
<proteinExistence type="inferred from homology"/>
<keyword evidence="3" id="KW-1185">Reference proteome</keyword>
<dbReference type="EMBL" id="JBAMMX010000024">
    <property type="protein sequence ID" value="KAK6916280.1"/>
    <property type="molecule type" value="Genomic_DNA"/>
</dbReference>
<comment type="subcellular location">
    <subcellularLocation>
        <location evidence="1">Membrane</location>
        <topology evidence="1">Multi-pass membrane protein</topology>
    </subcellularLocation>
</comment>
<evidence type="ECO:0000313" key="2">
    <source>
        <dbReference type="EMBL" id="KAK6916280.1"/>
    </source>
</evidence>
<sequence>MVMLYESFLCGRTVFGYLYPAYECFKTIENKQKKMEHIIFWCQYWILVAVLTSLERVGDAFISWVPIYNEAKLAFYIYLWYPKVEGTTYVYNTFLRPYIATHEEDIDQLLSQLKITLRETLNFYWHQASIHGQKLISEISQFLNSQSAASMDKEE</sequence>